<dbReference type="PROSITE" id="PS50072">
    <property type="entry name" value="CSA_PPIASE_2"/>
    <property type="match status" value="1"/>
</dbReference>
<dbReference type="PANTHER" id="PTHR11071">
    <property type="entry name" value="PEPTIDYL-PROLYL CIS-TRANS ISOMERASE"/>
    <property type="match status" value="1"/>
</dbReference>
<feature type="compositionally biased region" description="Basic and acidic residues" evidence="2">
    <location>
        <begin position="315"/>
        <end position="331"/>
    </location>
</feature>
<dbReference type="InterPro" id="IPR029000">
    <property type="entry name" value="Cyclophilin-like_dom_sf"/>
</dbReference>
<dbReference type="SUPFAM" id="SSF50891">
    <property type="entry name" value="Cyclophilin-like"/>
    <property type="match status" value="1"/>
</dbReference>
<dbReference type="Pfam" id="PF00160">
    <property type="entry name" value="Pro_isomerase"/>
    <property type="match status" value="1"/>
</dbReference>
<dbReference type="GO" id="GO:0005737">
    <property type="term" value="C:cytoplasm"/>
    <property type="evidence" value="ECO:0007669"/>
    <property type="project" value="TreeGrafter"/>
</dbReference>
<protein>
    <recommendedName>
        <fullName evidence="3">PPIase cyclophilin-type domain-containing protein</fullName>
    </recommendedName>
</protein>
<evidence type="ECO:0000313" key="4">
    <source>
        <dbReference type="EMBL" id="KAH8495698.1"/>
    </source>
</evidence>
<evidence type="ECO:0000259" key="3">
    <source>
        <dbReference type="PROSITE" id="PS50072"/>
    </source>
</evidence>
<sequence>MGLGKHTGKPMYLKGSTFYNIVRGKWAEGGDFSEENGRSTARSSDPFSYAAIFFHRYSQISKASATMMISGTGGENIYGIPFFDEGERIKHDAPYLLTTASDYHKYTIGSCFFITFNELHELDGKHVVFGRVVRGYETVQKIEQVQTFPDGRPEHLVIITACGIPVCLLKEDIREKESQKDTELLSTTLNPGMIKIRKVIPISHLQAITKASQEKKLPLDGILSNYEGDGNSAKESAPRHSRSKLRDKTSQGSRWPSPIQRSDSKHSPRRRNRSNSRDRTGHQWRIRSEISDARNRYRSKSGRSRKNLQKAPGSHAHDRGHSKQQNHRPDPETEFPSLSKSMQMRLRLPGDDAQP</sequence>
<comment type="caution">
    <text evidence="4">The sequence shown here is derived from an EMBL/GenBank/DDBJ whole genome shotgun (WGS) entry which is preliminary data.</text>
</comment>
<evidence type="ECO:0000256" key="2">
    <source>
        <dbReference type="SAM" id="MobiDB-lite"/>
    </source>
</evidence>
<feature type="compositionally biased region" description="Basic residues" evidence="2">
    <location>
        <begin position="296"/>
        <end position="308"/>
    </location>
</feature>
<feature type="compositionally biased region" description="Basic and acidic residues" evidence="2">
    <location>
        <begin position="275"/>
        <end position="295"/>
    </location>
</feature>
<keyword evidence="5" id="KW-1185">Reference proteome</keyword>
<dbReference type="InterPro" id="IPR002130">
    <property type="entry name" value="Cyclophilin-type_PPIase_dom"/>
</dbReference>
<comment type="similarity">
    <text evidence="1">Belongs to the cyclophilin-type PPIase family.</text>
</comment>
<feature type="region of interest" description="Disordered" evidence="2">
    <location>
        <begin position="227"/>
        <end position="355"/>
    </location>
</feature>
<feature type="domain" description="PPIase cyclophilin-type" evidence="3">
    <location>
        <begin position="1"/>
        <end position="164"/>
    </location>
</feature>
<dbReference type="Gene3D" id="2.40.100.10">
    <property type="entry name" value="Cyclophilin-like"/>
    <property type="match status" value="1"/>
</dbReference>
<organism evidence="4 5">
    <name type="scientific">Populus deltoides</name>
    <name type="common">Eastern poplar</name>
    <name type="synonym">Eastern cottonwood</name>
    <dbReference type="NCBI Taxonomy" id="3696"/>
    <lineage>
        <taxon>Eukaryota</taxon>
        <taxon>Viridiplantae</taxon>
        <taxon>Streptophyta</taxon>
        <taxon>Embryophyta</taxon>
        <taxon>Tracheophyta</taxon>
        <taxon>Spermatophyta</taxon>
        <taxon>Magnoliopsida</taxon>
        <taxon>eudicotyledons</taxon>
        <taxon>Gunneridae</taxon>
        <taxon>Pentapetalae</taxon>
        <taxon>rosids</taxon>
        <taxon>fabids</taxon>
        <taxon>Malpighiales</taxon>
        <taxon>Salicaceae</taxon>
        <taxon>Saliceae</taxon>
        <taxon>Populus</taxon>
    </lineage>
</organism>
<dbReference type="PANTHER" id="PTHR11071:SF447">
    <property type="entry name" value="PEPTIDYL-PROLYL CIS-TRANS ISOMERASE CYP63"/>
    <property type="match status" value="1"/>
</dbReference>
<dbReference type="AlphaFoldDB" id="A0A8T2XRA7"/>
<dbReference type="EMBL" id="JACEGQ020000010">
    <property type="protein sequence ID" value="KAH8495698.1"/>
    <property type="molecule type" value="Genomic_DNA"/>
</dbReference>
<reference evidence="4" key="1">
    <citation type="journal article" date="2021" name="J. Hered.">
        <title>Genome Assembly of Salicaceae Populus deltoides (Eastern Cottonwood) I-69 Based on Nanopore Sequencing and Hi-C Technologies.</title>
        <authorList>
            <person name="Bai S."/>
            <person name="Wu H."/>
            <person name="Zhang J."/>
            <person name="Pan Z."/>
            <person name="Zhao W."/>
            <person name="Li Z."/>
            <person name="Tong C."/>
        </authorList>
    </citation>
    <scope>NUCLEOTIDE SEQUENCE</scope>
    <source>
        <tissue evidence="4">Leaf</tissue>
    </source>
</reference>
<evidence type="ECO:0000256" key="1">
    <source>
        <dbReference type="ARBA" id="ARBA00007365"/>
    </source>
</evidence>
<dbReference type="GO" id="GO:0016018">
    <property type="term" value="F:cyclosporin A binding"/>
    <property type="evidence" value="ECO:0007669"/>
    <property type="project" value="TreeGrafter"/>
</dbReference>
<evidence type="ECO:0000313" key="5">
    <source>
        <dbReference type="Proteomes" id="UP000807159"/>
    </source>
</evidence>
<dbReference type="Proteomes" id="UP000807159">
    <property type="component" value="Chromosome 10"/>
</dbReference>
<gene>
    <name evidence="4" type="ORF">H0E87_018761</name>
</gene>
<proteinExistence type="inferred from homology"/>
<dbReference type="GO" id="GO:0006457">
    <property type="term" value="P:protein folding"/>
    <property type="evidence" value="ECO:0007669"/>
    <property type="project" value="TreeGrafter"/>
</dbReference>
<name>A0A8T2XRA7_POPDE</name>
<dbReference type="GO" id="GO:0003755">
    <property type="term" value="F:peptidyl-prolyl cis-trans isomerase activity"/>
    <property type="evidence" value="ECO:0007669"/>
    <property type="project" value="InterPro"/>
</dbReference>
<accession>A0A8T2XRA7</accession>